<dbReference type="EMBL" id="WPOC01000008">
    <property type="protein sequence ID" value="MVN14980.1"/>
    <property type="molecule type" value="Genomic_DNA"/>
</dbReference>
<comment type="subcellular location">
    <subcellularLocation>
        <location evidence="1">Virion</location>
    </subcellularLocation>
</comment>
<reference evidence="3 4" key="1">
    <citation type="submission" date="2019-11" db="EMBL/GenBank/DDBJ databases">
        <title>Whole genome shotgun sequencing (WGS) data from Adlercreutzia equolifaciens ResAG-91, Eggerthella lenta MRI-F36, MRI-F37, MRI-F40, ResAG-49, ResAG-88, ResAG-121, ResAG-145, and Gordonibacter sp. ResAG-5, ResAG-26, ResAG-43, ResAG-50, ResAG-59.</title>
        <authorList>
            <person name="Stoll D.A."/>
            <person name="Danylec N."/>
            <person name="Franz C.M.A.P."/>
            <person name="Huch M."/>
        </authorList>
    </citation>
    <scope>NUCLEOTIDE SEQUENCE [LARGE SCALE GENOMIC DNA]</scope>
    <source>
        <strain evidence="3 4">ResAG-59</strain>
    </source>
</reference>
<evidence type="ECO:0000313" key="4">
    <source>
        <dbReference type="Proteomes" id="UP000468327"/>
    </source>
</evidence>
<dbReference type="SUPFAM" id="SSF56563">
    <property type="entry name" value="Major capsid protein gp5"/>
    <property type="match status" value="1"/>
</dbReference>
<evidence type="ECO:0000313" key="3">
    <source>
        <dbReference type="EMBL" id="MVN14980.1"/>
    </source>
</evidence>
<proteinExistence type="predicted"/>
<evidence type="ECO:0000259" key="2">
    <source>
        <dbReference type="Pfam" id="PF05065"/>
    </source>
</evidence>
<protein>
    <submittedName>
        <fullName evidence="3">Phage major capsid protein</fullName>
    </submittedName>
</protein>
<keyword evidence="4" id="KW-1185">Reference proteome</keyword>
<accession>A0A6N8IHY6</accession>
<dbReference type="Proteomes" id="UP000468327">
    <property type="component" value="Unassembled WGS sequence"/>
</dbReference>
<dbReference type="NCBIfam" id="TIGR01554">
    <property type="entry name" value="major_cap_HK97"/>
    <property type="match status" value="1"/>
</dbReference>
<dbReference type="InterPro" id="IPR024455">
    <property type="entry name" value="Phage_capsid"/>
</dbReference>
<feature type="domain" description="Phage capsid-like C-terminal" evidence="2">
    <location>
        <begin position="117"/>
        <end position="385"/>
    </location>
</feature>
<dbReference type="Gene3D" id="3.30.2320.10">
    <property type="entry name" value="hypothetical protein PF0899 domain"/>
    <property type="match status" value="1"/>
</dbReference>
<dbReference type="InterPro" id="IPR054612">
    <property type="entry name" value="Phage_capsid-like_C"/>
</dbReference>
<dbReference type="Pfam" id="PF05065">
    <property type="entry name" value="Phage_capsid"/>
    <property type="match status" value="1"/>
</dbReference>
<gene>
    <name evidence="3" type="ORF">GO738_06370</name>
</gene>
<name>A0A6N8IHY6_9ACTN</name>
<dbReference type="AlphaFoldDB" id="A0A6N8IHY6"/>
<evidence type="ECO:0000256" key="1">
    <source>
        <dbReference type="ARBA" id="ARBA00004328"/>
    </source>
</evidence>
<organism evidence="3 4">
    <name type="scientific">Gordonibacter urolithinfaciens</name>
    <dbReference type="NCBI Taxonomy" id="1335613"/>
    <lineage>
        <taxon>Bacteria</taxon>
        <taxon>Bacillati</taxon>
        <taxon>Actinomycetota</taxon>
        <taxon>Coriobacteriia</taxon>
        <taxon>Eggerthellales</taxon>
        <taxon>Eggerthellaceae</taxon>
        <taxon>Gordonibacter</taxon>
    </lineage>
</organism>
<sequence length="389" mass="42535">MKIKALKEKRNAKLAEMTAITDKAAEEVRAVTPEEDEKFRALEKEIDDLDKTINMIENQRAKLAIPDTKDNGDGTGTTEDEEIRAFASYIRWGNQSGTLQRAADVNMVNGGPEGTNGAIIPKTIADRIVKKIYDVSPILNAATRYTIKGQLDLPYYDESENSITVEYADEFTEATSSIGQFKKISLNGFLARALTKVSRSLMNSTDVDLVAFVVDDMGTKIARWLEKELVVGTSSKVSGLSTCTQTVTAAATTAITADELIDLQDSVIDYYQAGAMWIMSRATRTAIRKLKDGNDRYLLQDDVTAPFGKTLLGKPVYTSDNMPGLEAGKTAIYYGDFSGLAVKFAEQPTIQVLQELYAPQHAIGVLGFVEVDAKIQVEQAIAQLKMAAA</sequence>
<comment type="caution">
    <text evidence="3">The sequence shown here is derived from an EMBL/GenBank/DDBJ whole genome shotgun (WGS) entry which is preliminary data.</text>
</comment>
<dbReference type="RefSeq" id="WP_157005064.1">
    <property type="nucleotide sequence ID" value="NZ_DBEZYS010000012.1"/>
</dbReference>